<organism evidence="3 4">
    <name type="scientific">Parasedimentitalea marina</name>
    <dbReference type="NCBI Taxonomy" id="2483033"/>
    <lineage>
        <taxon>Bacteria</taxon>
        <taxon>Pseudomonadati</taxon>
        <taxon>Pseudomonadota</taxon>
        <taxon>Alphaproteobacteria</taxon>
        <taxon>Rhodobacterales</taxon>
        <taxon>Paracoccaceae</taxon>
        <taxon>Parasedimentitalea</taxon>
    </lineage>
</organism>
<dbReference type="AlphaFoldDB" id="A0A3T0MYZ3"/>
<protein>
    <submittedName>
        <fullName evidence="3">Tripartite tricarboxylate transporter substrate binding protein</fullName>
    </submittedName>
</protein>
<dbReference type="InterPro" id="IPR005064">
    <property type="entry name" value="BUG"/>
</dbReference>
<dbReference type="CDD" id="cd07012">
    <property type="entry name" value="PBP2_Bug_TTT"/>
    <property type="match status" value="1"/>
</dbReference>
<evidence type="ECO:0000313" key="3">
    <source>
        <dbReference type="EMBL" id="AZV76981.1"/>
    </source>
</evidence>
<dbReference type="PANTHER" id="PTHR42928">
    <property type="entry name" value="TRICARBOXYLATE-BINDING PROTEIN"/>
    <property type="match status" value="1"/>
</dbReference>
<dbReference type="Gene3D" id="3.40.190.150">
    <property type="entry name" value="Bordetella uptake gene, domain 1"/>
    <property type="match status" value="1"/>
</dbReference>
<feature type="chain" id="PRO_5019211208" evidence="2">
    <location>
        <begin position="22"/>
        <end position="314"/>
    </location>
</feature>
<dbReference type="OrthoDB" id="9780943at2"/>
<dbReference type="Gene3D" id="3.40.190.10">
    <property type="entry name" value="Periplasmic binding protein-like II"/>
    <property type="match status" value="1"/>
</dbReference>
<name>A0A3T0MYZ3_9RHOB</name>
<evidence type="ECO:0000256" key="1">
    <source>
        <dbReference type="ARBA" id="ARBA00006987"/>
    </source>
</evidence>
<dbReference type="PANTHER" id="PTHR42928:SF5">
    <property type="entry name" value="BLR1237 PROTEIN"/>
    <property type="match status" value="1"/>
</dbReference>
<accession>A0A3T0MYZ3</accession>
<comment type="similarity">
    <text evidence="1">Belongs to the UPF0065 (bug) family.</text>
</comment>
<dbReference type="Pfam" id="PF03401">
    <property type="entry name" value="TctC"/>
    <property type="match status" value="1"/>
</dbReference>
<evidence type="ECO:0000256" key="2">
    <source>
        <dbReference type="SAM" id="SignalP"/>
    </source>
</evidence>
<keyword evidence="4" id="KW-1185">Reference proteome</keyword>
<dbReference type="PIRSF" id="PIRSF017082">
    <property type="entry name" value="YflP"/>
    <property type="match status" value="1"/>
</dbReference>
<dbReference type="EMBL" id="CP033219">
    <property type="protein sequence ID" value="AZV76981.1"/>
    <property type="molecule type" value="Genomic_DNA"/>
</dbReference>
<sequence length="314" mass="32578">MKRFLTLICAAMMASATSVVAAGYPEKPVKLIVPAKAGGALDTVARLISVQLEETLGVPFPVVNVKGGASAIGIRQADDADQDGYTMLVTHQQMLVIGASGLLGFNPLDKFDGVGQTGLMENYLVSYKGAPFSNIPELKAYAAANPGEVNAGVNIGGLGHLVMLQIADGLGADFNYVNVPGGGAAKLKSLLGEFTHVAILGKGKFAGRDELVPLAVLADERSAAVPDTASAGEEDFPARFQLAFWWMMGKGVPAEAKSVIEQALGDIMAKESVQAEFVERGIDAPLHLNAAETSASLDEQMANYAASVSAISGN</sequence>
<reference evidence="3 4" key="1">
    <citation type="submission" date="2018-10" db="EMBL/GenBank/DDBJ databases">
        <title>Parasedimentitalea marina sp. nov., a psychrophilic bacterium isolated from deep seawater of the New Britain Trench.</title>
        <authorList>
            <person name="Cao J."/>
        </authorList>
    </citation>
    <scope>NUCLEOTIDE SEQUENCE [LARGE SCALE GENOMIC DNA]</scope>
    <source>
        <strain evidence="3 4">W43</strain>
    </source>
</reference>
<evidence type="ECO:0000313" key="4">
    <source>
        <dbReference type="Proteomes" id="UP000283063"/>
    </source>
</evidence>
<dbReference type="RefSeq" id="WP_127747523.1">
    <property type="nucleotide sequence ID" value="NZ_CP033219.1"/>
</dbReference>
<dbReference type="Proteomes" id="UP000283063">
    <property type="component" value="Chromosome"/>
</dbReference>
<keyword evidence="2" id="KW-0732">Signal</keyword>
<dbReference type="InterPro" id="IPR042100">
    <property type="entry name" value="Bug_dom1"/>
</dbReference>
<feature type="signal peptide" evidence="2">
    <location>
        <begin position="1"/>
        <end position="21"/>
    </location>
</feature>
<proteinExistence type="inferred from homology"/>
<gene>
    <name evidence="3" type="ORF">EBB79_03095</name>
</gene>
<dbReference type="KEGG" id="sedi:EBB79_03095"/>